<name>A0ABY1R1H9_9FLAO</name>
<organism evidence="1 2">
    <name type="scientific">Epilithonimonas pallida</name>
    <dbReference type="NCBI Taxonomy" id="373671"/>
    <lineage>
        <taxon>Bacteria</taxon>
        <taxon>Pseudomonadati</taxon>
        <taxon>Bacteroidota</taxon>
        <taxon>Flavobacteriia</taxon>
        <taxon>Flavobacteriales</taxon>
        <taxon>Weeksellaceae</taxon>
        <taxon>Chryseobacterium group</taxon>
        <taxon>Epilithonimonas</taxon>
    </lineage>
</organism>
<dbReference type="RefSeq" id="WP_283415814.1">
    <property type="nucleotide sequence ID" value="NZ_FXUO01000002.1"/>
</dbReference>
<evidence type="ECO:0000313" key="1">
    <source>
        <dbReference type="EMBL" id="SMP90443.1"/>
    </source>
</evidence>
<accession>A0ABY1R1H9</accession>
<evidence type="ECO:0000313" key="2">
    <source>
        <dbReference type="Proteomes" id="UP001158050"/>
    </source>
</evidence>
<protein>
    <recommendedName>
        <fullName evidence="3">Lipoprotein</fullName>
    </recommendedName>
</protein>
<proteinExistence type="predicted"/>
<comment type="caution">
    <text evidence="1">The sequence shown here is derived from an EMBL/GenBank/DDBJ whole genome shotgun (WGS) entry which is preliminary data.</text>
</comment>
<dbReference type="EMBL" id="FXUO01000002">
    <property type="protein sequence ID" value="SMP90443.1"/>
    <property type="molecule type" value="Genomic_DNA"/>
</dbReference>
<dbReference type="Proteomes" id="UP001158050">
    <property type="component" value="Unassembled WGS sequence"/>
</dbReference>
<keyword evidence="2" id="KW-1185">Reference proteome</keyword>
<gene>
    <name evidence="1" type="ORF">SAMN05421679_102318</name>
</gene>
<evidence type="ECO:0008006" key="3">
    <source>
        <dbReference type="Google" id="ProtNLM"/>
    </source>
</evidence>
<sequence>MIIKTKKLRCTRYFNLIFFLLLLICCEKKEIRKKTFSENLSSALNLKNYKIDTVKINDSITQLKGQNAQFKISGKLLNGKQIGWWTINEKNTDSRINAQYIMIAKNKNFLNQYIVYANNRLLKLGSKFYLTKLSDGKISYIFNMPTKPATKIVMNNFYYGFDLKSKIPVHPRRENNAYYIDVKIPPNAKRIKGYFVQAEKVPSGYALNSIYTVDSIK</sequence>
<reference evidence="1 2" key="1">
    <citation type="submission" date="2017-05" db="EMBL/GenBank/DDBJ databases">
        <authorList>
            <person name="Varghese N."/>
            <person name="Submissions S."/>
        </authorList>
    </citation>
    <scope>NUCLEOTIDE SEQUENCE [LARGE SCALE GENOMIC DNA]</scope>
    <source>
        <strain evidence="1 2">DSM 18015</strain>
    </source>
</reference>